<dbReference type="EMBL" id="CP000157">
    <property type="protein sequence ID" value="ABC64930.1"/>
    <property type="molecule type" value="Genomic_DNA"/>
</dbReference>
<proteinExistence type="predicted"/>
<dbReference type="STRING" id="314225.ELI_14190"/>
<feature type="transmembrane region" description="Helical" evidence="6">
    <location>
        <begin position="118"/>
        <end position="140"/>
    </location>
</feature>
<dbReference type="HOGENOM" id="CLU_125472_1_0_5"/>
<feature type="domain" description="DUF202" evidence="7">
    <location>
        <begin position="38"/>
        <end position="100"/>
    </location>
</feature>
<dbReference type="AlphaFoldDB" id="Q2N5W1"/>
<dbReference type="eggNOG" id="COG2149">
    <property type="taxonomic scope" value="Bacteria"/>
</dbReference>
<keyword evidence="9" id="KW-1185">Reference proteome</keyword>
<keyword evidence="2 6" id="KW-0812">Transmembrane</keyword>
<dbReference type="InterPro" id="IPR003807">
    <property type="entry name" value="DUF202"/>
</dbReference>
<evidence type="ECO:0000256" key="1">
    <source>
        <dbReference type="ARBA" id="ARBA00004127"/>
    </source>
</evidence>
<dbReference type="Pfam" id="PF02656">
    <property type="entry name" value="DUF202"/>
    <property type="match status" value="1"/>
</dbReference>
<dbReference type="Proteomes" id="UP000008808">
    <property type="component" value="Chromosome"/>
</dbReference>
<keyword evidence="3 6" id="KW-1133">Transmembrane helix</keyword>
<evidence type="ECO:0000313" key="9">
    <source>
        <dbReference type="Proteomes" id="UP000008808"/>
    </source>
</evidence>
<dbReference type="OrthoDB" id="582337at2"/>
<evidence type="ECO:0000259" key="7">
    <source>
        <dbReference type="Pfam" id="PF02656"/>
    </source>
</evidence>
<dbReference type="RefSeq" id="WP_011415752.1">
    <property type="nucleotide sequence ID" value="NC_007722.1"/>
</dbReference>
<evidence type="ECO:0000256" key="5">
    <source>
        <dbReference type="SAM" id="MobiDB-lite"/>
    </source>
</evidence>
<reference evidence="9" key="1">
    <citation type="journal article" date="2009" name="J. Bacteriol.">
        <title>Complete genome sequence of Erythrobacter litoralis HTCC2594.</title>
        <authorList>
            <person name="Oh H.M."/>
            <person name="Giovannoni S.J."/>
            <person name="Ferriera S."/>
            <person name="Johnson J."/>
            <person name="Cho J.C."/>
        </authorList>
    </citation>
    <scope>NUCLEOTIDE SEQUENCE [LARGE SCALE GENOMIC DNA]</scope>
    <source>
        <strain evidence="9">HTCC2594</strain>
    </source>
</reference>
<evidence type="ECO:0000313" key="8">
    <source>
        <dbReference type="EMBL" id="ABC64930.1"/>
    </source>
</evidence>
<sequence>MTATKQSAEPGYSAGREANGDSKSEALAQDRTDMAEDRTIMAVERTFAGWMRTAFASIAIGLGFRALFGAFEPPYIAKGIATGFILLAIWIAWSAQARANASFDKMRDHAVDRPERRSLRLIAAAVSVGAAILVVGLWVLHDGSLSGL</sequence>
<feature type="transmembrane region" description="Helical" evidence="6">
    <location>
        <begin position="75"/>
        <end position="97"/>
    </location>
</feature>
<gene>
    <name evidence="8" type="ordered locus">ELI_14190</name>
</gene>
<evidence type="ECO:0000256" key="6">
    <source>
        <dbReference type="SAM" id="Phobius"/>
    </source>
</evidence>
<dbReference type="KEGG" id="eli:ELI_14190"/>
<evidence type="ECO:0000256" key="2">
    <source>
        <dbReference type="ARBA" id="ARBA00022692"/>
    </source>
</evidence>
<comment type="subcellular location">
    <subcellularLocation>
        <location evidence="1">Endomembrane system</location>
        <topology evidence="1">Multi-pass membrane protein</topology>
    </subcellularLocation>
</comment>
<protein>
    <recommendedName>
        <fullName evidence="7">DUF202 domain-containing protein</fullName>
    </recommendedName>
</protein>
<keyword evidence="4 6" id="KW-0472">Membrane</keyword>
<feature type="transmembrane region" description="Helical" evidence="6">
    <location>
        <begin position="47"/>
        <end position="69"/>
    </location>
</feature>
<evidence type="ECO:0000256" key="4">
    <source>
        <dbReference type="ARBA" id="ARBA00023136"/>
    </source>
</evidence>
<dbReference type="GO" id="GO:0012505">
    <property type="term" value="C:endomembrane system"/>
    <property type="evidence" value="ECO:0007669"/>
    <property type="project" value="UniProtKB-SubCell"/>
</dbReference>
<organism evidence="8 9">
    <name type="scientific">Erythrobacter litoralis (strain HTCC2594)</name>
    <dbReference type="NCBI Taxonomy" id="314225"/>
    <lineage>
        <taxon>Bacteria</taxon>
        <taxon>Pseudomonadati</taxon>
        <taxon>Pseudomonadota</taxon>
        <taxon>Alphaproteobacteria</taxon>
        <taxon>Sphingomonadales</taxon>
        <taxon>Erythrobacteraceae</taxon>
        <taxon>Erythrobacter/Porphyrobacter group</taxon>
        <taxon>Erythrobacter</taxon>
    </lineage>
</organism>
<feature type="region of interest" description="Disordered" evidence="5">
    <location>
        <begin position="1"/>
        <end position="26"/>
    </location>
</feature>
<accession>Q2N5W1</accession>
<evidence type="ECO:0000256" key="3">
    <source>
        <dbReference type="ARBA" id="ARBA00022989"/>
    </source>
</evidence>
<name>Q2N5W1_ERYLH</name>